<dbReference type="OrthoDB" id="502624at2"/>
<evidence type="ECO:0000313" key="11">
    <source>
        <dbReference type="Proteomes" id="UP000235703"/>
    </source>
</evidence>
<evidence type="ECO:0000256" key="4">
    <source>
        <dbReference type="ARBA" id="ARBA00022723"/>
    </source>
</evidence>
<sequence length="317" mass="34401">MPELIDMKVIGTQAVCEDVMAVELERADGGPLPTWSPGSHIDIELAAGLVRQYSLCSDPRVPRTWQIAVRREPRSRGGSDFVHDQLAPGAVLRATVPINRFAFEDADAYVFIAGGIGITPLLPMLRQAWWRKKPARVYYLGRCRGRLPFVDIVEELCDDVTVHESATAGRRDIAADLAGLPAGARVYACGPDALLDGLAIIAEQEGFADRLHTERFVNETGEGVTVMADDREFLVETNTGAEVRVPVGCSVLEALEGAGYRPFNSCREGICGSCETDVLAGAVDHRDSLLSEAERQAGDTMMICVSRCTGDRLVLDI</sequence>
<keyword evidence="6" id="KW-0408">Iron</keyword>
<dbReference type="CDD" id="cd06185">
    <property type="entry name" value="PDR_like"/>
    <property type="match status" value="1"/>
</dbReference>
<evidence type="ECO:0000256" key="7">
    <source>
        <dbReference type="ARBA" id="ARBA00023014"/>
    </source>
</evidence>
<dbReference type="InterPro" id="IPR001041">
    <property type="entry name" value="2Fe-2S_ferredoxin-type"/>
</dbReference>
<keyword evidence="2" id="KW-0285">Flavoprotein</keyword>
<feature type="domain" description="FAD-binding FR-type" evidence="9">
    <location>
        <begin position="2"/>
        <end position="104"/>
    </location>
</feature>
<evidence type="ECO:0000259" key="8">
    <source>
        <dbReference type="PROSITE" id="PS51085"/>
    </source>
</evidence>
<dbReference type="PROSITE" id="PS51384">
    <property type="entry name" value="FAD_FR"/>
    <property type="match status" value="1"/>
</dbReference>
<dbReference type="GO" id="GO:0051537">
    <property type="term" value="F:2 iron, 2 sulfur cluster binding"/>
    <property type="evidence" value="ECO:0007669"/>
    <property type="project" value="UniProtKB-KW"/>
</dbReference>
<reference evidence="10 11" key="1">
    <citation type="submission" date="2017-09" db="EMBL/GenBank/DDBJ databases">
        <title>Bacterial strain isolated from the female urinary microbiota.</title>
        <authorList>
            <person name="Thomas-White K."/>
            <person name="Kumar N."/>
            <person name="Forster S."/>
            <person name="Putonti C."/>
            <person name="Lawley T."/>
            <person name="Wolfe A.J."/>
        </authorList>
    </citation>
    <scope>NUCLEOTIDE SEQUENCE [LARGE SCALE GENOMIC DNA]</scope>
    <source>
        <strain evidence="10 11">UMB0680</strain>
    </source>
</reference>
<protein>
    <submittedName>
        <fullName evidence="10">Oxidoreductase</fullName>
    </submittedName>
</protein>
<dbReference type="InterPro" id="IPR012675">
    <property type="entry name" value="Beta-grasp_dom_sf"/>
</dbReference>
<dbReference type="AlphaFoldDB" id="A0A2N6PHU6"/>
<dbReference type="InterPro" id="IPR017927">
    <property type="entry name" value="FAD-bd_FR_type"/>
</dbReference>
<dbReference type="PANTHER" id="PTHR47354">
    <property type="entry name" value="NADH OXIDOREDUCTASE HCR"/>
    <property type="match status" value="1"/>
</dbReference>
<accession>A0A2N6PHU6</accession>
<dbReference type="Pfam" id="PF00111">
    <property type="entry name" value="Fer2"/>
    <property type="match status" value="1"/>
</dbReference>
<dbReference type="RefSeq" id="WP_102162061.1">
    <property type="nucleotide sequence ID" value="NZ_PNFZ01000003.1"/>
</dbReference>
<dbReference type="InterPro" id="IPR036010">
    <property type="entry name" value="2Fe-2S_ferredoxin-like_sf"/>
</dbReference>
<comment type="caution">
    <text evidence="10">The sequence shown here is derived from an EMBL/GenBank/DDBJ whole genome shotgun (WGS) entry which is preliminary data.</text>
</comment>
<proteinExistence type="predicted"/>
<dbReference type="Gene3D" id="2.40.30.10">
    <property type="entry name" value="Translation factors"/>
    <property type="match status" value="1"/>
</dbReference>
<keyword evidence="5" id="KW-0560">Oxidoreductase</keyword>
<evidence type="ECO:0000256" key="6">
    <source>
        <dbReference type="ARBA" id="ARBA00023004"/>
    </source>
</evidence>
<dbReference type="PRINTS" id="PR00409">
    <property type="entry name" value="PHDIOXRDTASE"/>
</dbReference>
<dbReference type="SUPFAM" id="SSF52343">
    <property type="entry name" value="Ferredoxin reductase-like, C-terminal NADP-linked domain"/>
    <property type="match status" value="1"/>
</dbReference>
<keyword evidence="3" id="KW-0001">2Fe-2S</keyword>
<dbReference type="PROSITE" id="PS51085">
    <property type="entry name" value="2FE2S_FER_2"/>
    <property type="match status" value="1"/>
</dbReference>
<keyword evidence="4" id="KW-0479">Metal-binding</keyword>
<comment type="cofactor">
    <cofactor evidence="1">
        <name>FAD</name>
        <dbReference type="ChEBI" id="CHEBI:57692"/>
    </cofactor>
</comment>
<dbReference type="InterPro" id="IPR039261">
    <property type="entry name" value="FNR_nucleotide-bd"/>
</dbReference>
<dbReference type="Gene3D" id="3.40.50.80">
    <property type="entry name" value="Nucleotide-binding domain of ferredoxin-NADP reductase (FNR) module"/>
    <property type="match status" value="1"/>
</dbReference>
<evidence type="ECO:0000256" key="5">
    <source>
        <dbReference type="ARBA" id="ARBA00023002"/>
    </source>
</evidence>
<dbReference type="GO" id="GO:0046872">
    <property type="term" value="F:metal ion binding"/>
    <property type="evidence" value="ECO:0007669"/>
    <property type="project" value="UniProtKB-KW"/>
</dbReference>
<dbReference type="PROSITE" id="PS00197">
    <property type="entry name" value="2FE2S_FER_1"/>
    <property type="match status" value="1"/>
</dbReference>
<dbReference type="InterPro" id="IPR050415">
    <property type="entry name" value="MRET"/>
</dbReference>
<organism evidence="10 11">
    <name type="scientific">Brevibacterium luteolum</name>
    <dbReference type="NCBI Taxonomy" id="199591"/>
    <lineage>
        <taxon>Bacteria</taxon>
        <taxon>Bacillati</taxon>
        <taxon>Actinomycetota</taxon>
        <taxon>Actinomycetes</taxon>
        <taxon>Micrococcales</taxon>
        <taxon>Brevibacteriaceae</taxon>
        <taxon>Brevibacterium</taxon>
    </lineage>
</organism>
<dbReference type="SUPFAM" id="SSF63380">
    <property type="entry name" value="Riboflavin synthase domain-like"/>
    <property type="match status" value="1"/>
</dbReference>
<dbReference type="SUPFAM" id="SSF54292">
    <property type="entry name" value="2Fe-2S ferredoxin-like"/>
    <property type="match status" value="1"/>
</dbReference>
<dbReference type="Gene3D" id="3.10.20.30">
    <property type="match status" value="1"/>
</dbReference>
<dbReference type="EMBL" id="PNFZ01000003">
    <property type="protein sequence ID" value="PMB98265.1"/>
    <property type="molecule type" value="Genomic_DNA"/>
</dbReference>
<evidence type="ECO:0000256" key="3">
    <source>
        <dbReference type="ARBA" id="ARBA00022714"/>
    </source>
</evidence>
<dbReference type="InterPro" id="IPR006058">
    <property type="entry name" value="2Fe2S_fd_BS"/>
</dbReference>
<name>A0A2N6PHU6_9MICO</name>
<evidence type="ECO:0000256" key="2">
    <source>
        <dbReference type="ARBA" id="ARBA00022630"/>
    </source>
</evidence>
<dbReference type="PANTHER" id="PTHR47354:SF1">
    <property type="entry name" value="CARNITINE MONOOXYGENASE REDUCTASE SUBUNIT"/>
    <property type="match status" value="1"/>
</dbReference>
<evidence type="ECO:0000256" key="1">
    <source>
        <dbReference type="ARBA" id="ARBA00001974"/>
    </source>
</evidence>
<dbReference type="InterPro" id="IPR017938">
    <property type="entry name" value="Riboflavin_synthase-like_b-brl"/>
</dbReference>
<keyword evidence="7" id="KW-0411">Iron-sulfur</keyword>
<feature type="domain" description="2Fe-2S ferredoxin-type" evidence="8">
    <location>
        <begin position="222"/>
        <end position="317"/>
    </location>
</feature>
<dbReference type="Proteomes" id="UP000235703">
    <property type="component" value="Unassembled WGS sequence"/>
</dbReference>
<evidence type="ECO:0000259" key="9">
    <source>
        <dbReference type="PROSITE" id="PS51384"/>
    </source>
</evidence>
<dbReference type="CDD" id="cd00207">
    <property type="entry name" value="fer2"/>
    <property type="match status" value="1"/>
</dbReference>
<gene>
    <name evidence="10" type="ORF">CJ198_07840</name>
</gene>
<dbReference type="GO" id="GO:0016491">
    <property type="term" value="F:oxidoreductase activity"/>
    <property type="evidence" value="ECO:0007669"/>
    <property type="project" value="UniProtKB-KW"/>
</dbReference>
<keyword evidence="11" id="KW-1185">Reference proteome</keyword>
<evidence type="ECO:0000313" key="10">
    <source>
        <dbReference type="EMBL" id="PMB98265.1"/>
    </source>
</evidence>